<gene>
    <name evidence="2" type="ORF">K444DRAFT_613375</name>
</gene>
<evidence type="ECO:0000313" key="3">
    <source>
        <dbReference type="Proteomes" id="UP000235371"/>
    </source>
</evidence>
<organism evidence="2 3">
    <name type="scientific">Hyaloscypha bicolor E</name>
    <dbReference type="NCBI Taxonomy" id="1095630"/>
    <lineage>
        <taxon>Eukaryota</taxon>
        <taxon>Fungi</taxon>
        <taxon>Dikarya</taxon>
        <taxon>Ascomycota</taxon>
        <taxon>Pezizomycotina</taxon>
        <taxon>Leotiomycetes</taxon>
        <taxon>Helotiales</taxon>
        <taxon>Hyaloscyphaceae</taxon>
        <taxon>Hyaloscypha</taxon>
        <taxon>Hyaloscypha bicolor</taxon>
    </lineage>
</organism>
<protein>
    <submittedName>
        <fullName evidence="2">Uncharacterized protein</fullName>
    </submittedName>
</protein>
<dbReference type="InParanoid" id="A0A2J6T8P3"/>
<sequence>MYLKLQKVWKELMRDKSKGRGRYPQRFASRRPRGSKESIGNSSGRNIKIHISRQKPCLKNWVSRTELTYKKEYKNGTKWDT</sequence>
<reference evidence="2 3" key="1">
    <citation type="submission" date="2016-04" db="EMBL/GenBank/DDBJ databases">
        <title>A degradative enzymes factory behind the ericoid mycorrhizal symbiosis.</title>
        <authorList>
            <consortium name="DOE Joint Genome Institute"/>
            <person name="Martino E."/>
            <person name="Morin E."/>
            <person name="Grelet G."/>
            <person name="Kuo A."/>
            <person name="Kohler A."/>
            <person name="Daghino S."/>
            <person name="Barry K."/>
            <person name="Choi C."/>
            <person name="Cichocki N."/>
            <person name="Clum A."/>
            <person name="Copeland A."/>
            <person name="Hainaut M."/>
            <person name="Haridas S."/>
            <person name="Labutti K."/>
            <person name="Lindquist E."/>
            <person name="Lipzen A."/>
            <person name="Khouja H.-R."/>
            <person name="Murat C."/>
            <person name="Ohm R."/>
            <person name="Olson A."/>
            <person name="Spatafora J."/>
            <person name="Veneault-Fourrey C."/>
            <person name="Henrissat B."/>
            <person name="Grigoriev I."/>
            <person name="Martin F."/>
            <person name="Perotto S."/>
        </authorList>
    </citation>
    <scope>NUCLEOTIDE SEQUENCE [LARGE SCALE GENOMIC DNA]</scope>
    <source>
        <strain evidence="2 3">E</strain>
    </source>
</reference>
<keyword evidence="3" id="KW-1185">Reference proteome</keyword>
<dbReference type="GeneID" id="36588413"/>
<feature type="region of interest" description="Disordered" evidence="1">
    <location>
        <begin position="15"/>
        <end position="45"/>
    </location>
</feature>
<dbReference type="Proteomes" id="UP000235371">
    <property type="component" value="Unassembled WGS sequence"/>
</dbReference>
<accession>A0A2J6T8P3</accession>
<name>A0A2J6T8P3_9HELO</name>
<dbReference type="RefSeq" id="XP_024736303.1">
    <property type="nucleotide sequence ID" value="XM_024880336.1"/>
</dbReference>
<dbReference type="EMBL" id="KZ613816">
    <property type="protein sequence ID" value="PMD59399.1"/>
    <property type="molecule type" value="Genomic_DNA"/>
</dbReference>
<evidence type="ECO:0000256" key="1">
    <source>
        <dbReference type="SAM" id="MobiDB-lite"/>
    </source>
</evidence>
<evidence type="ECO:0000313" key="2">
    <source>
        <dbReference type="EMBL" id="PMD59399.1"/>
    </source>
</evidence>
<dbReference type="AlphaFoldDB" id="A0A2J6T8P3"/>
<proteinExistence type="predicted"/>
<feature type="compositionally biased region" description="Basic residues" evidence="1">
    <location>
        <begin position="19"/>
        <end position="33"/>
    </location>
</feature>